<reference evidence="1" key="1">
    <citation type="submission" date="2021-03" db="EMBL/GenBank/DDBJ databases">
        <title>Leucobacter chromiisoli sp. nov., isolated from chromium-containing soil of chemical plant.</title>
        <authorList>
            <person name="Xu Z."/>
        </authorList>
    </citation>
    <scope>NUCLEOTIDE SEQUENCE</scope>
    <source>
        <strain evidence="1">S27</strain>
    </source>
</reference>
<accession>A0A939MIU5</accession>
<keyword evidence="2" id="KW-1185">Reference proteome</keyword>
<comment type="caution">
    <text evidence="1">The sequence shown here is derived from an EMBL/GenBank/DDBJ whole genome shotgun (WGS) entry which is preliminary data.</text>
</comment>
<sequence>MCTVVVEVPASPDGSLRLLAVRDEEPGRAWDPPGRWWPDRPGTVGVRDRRANGAWLAASAEHGRLAVILNRAASDAHGRPEASNRLASRGELVLDDVEGARLRRPRTANFNLVSVEGTRASVTGWDGAELTSSRLAPGVHMIAHHDVDDAARTPRIARWLPEFRALAGAPGPEWRERWLSILRRSAAFAPEDDRAIIRDNRSHGYPTLSLLVCLAELDPEPAGAGLRLDAATLAEPARLGRLDFATTRL</sequence>
<dbReference type="AlphaFoldDB" id="A0A939MIU5"/>
<evidence type="ECO:0000313" key="1">
    <source>
        <dbReference type="EMBL" id="MBO1901381.1"/>
    </source>
</evidence>
<dbReference type="Proteomes" id="UP000664382">
    <property type="component" value="Unassembled WGS sequence"/>
</dbReference>
<dbReference type="EMBL" id="JAGDYM010000005">
    <property type="protein sequence ID" value="MBO1901381.1"/>
    <property type="molecule type" value="Genomic_DNA"/>
</dbReference>
<gene>
    <name evidence="1" type="ORF">J4H92_05395</name>
</gene>
<organism evidence="1 2">
    <name type="scientific">Leucobacter weissii</name>
    <dbReference type="NCBI Taxonomy" id="1983706"/>
    <lineage>
        <taxon>Bacteria</taxon>
        <taxon>Bacillati</taxon>
        <taxon>Actinomycetota</taxon>
        <taxon>Actinomycetes</taxon>
        <taxon>Micrococcales</taxon>
        <taxon>Microbacteriaceae</taxon>
        <taxon>Leucobacter</taxon>
    </lineage>
</organism>
<evidence type="ECO:0000313" key="2">
    <source>
        <dbReference type="Proteomes" id="UP000664382"/>
    </source>
</evidence>
<proteinExistence type="predicted"/>
<dbReference type="InterPro" id="IPR008551">
    <property type="entry name" value="TANGO2"/>
</dbReference>
<name>A0A939MIU5_9MICO</name>
<dbReference type="RefSeq" id="WP_208096911.1">
    <property type="nucleotide sequence ID" value="NZ_JAGDYM010000005.1"/>
</dbReference>
<dbReference type="Pfam" id="PF05742">
    <property type="entry name" value="TANGO2"/>
    <property type="match status" value="1"/>
</dbReference>
<protein>
    <submittedName>
        <fullName evidence="1">NRDE family protein</fullName>
    </submittedName>
</protein>